<feature type="transmembrane region" description="Helical" evidence="13">
    <location>
        <begin position="185"/>
        <end position="205"/>
    </location>
</feature>
<dbReference type="SMART" id="SM00283">
    <property type="entry name" value="MA"/>
    <property type="match status" value="1"/>
</dbReference>
<dbReference type="SMART" id="SM00304">
    <property type="entry name" value="HAMP"/>
    <property type="match status" value="1"/>
</dbReference>
<dbReference type="SUPFAM" id="SSF58104">
    <property type="entry name" value="Methyl-accepting chemotaxis protein (MCP) signaling domain"/>
    <property type="match status" value="1"/>
</dbReference>
<keyword evidence="6 13" id="KW-0812">Transmembrane</keyword>
<dbReference type="PANTHER" id="PTHR32089:SF112">
    <property type="entry name" value="LYSOZYME-LIKE PROTEIN-RELATED"/>
    <property type="match status" value="1"/>
</dbReference>
<dbReference type="PANTHER" id="PTHR32089">
    <property type="entry name" value="METHYL-ACCEPTING CHEMOTAXIS PROTEIN MCPB"/>
    <property type="match status" value="1"/>
</dbReference>
<keyword evidence="2" id="KW-1003">Cell membrane</keyword>
<dbReference type="Proteomes" id="UP000198704">
    <property type="component" value="Unassembled WGS sequence"/>
</dbReference>
<accession>A0A1G9UDV5</accession>
<comment type="similarity">
    <text evidence="10">Belongs to the methyl-accepting chemotaxis (MCP) protein family.</text>
</comment>
<proteinExistence type="inferred from homology"/>
<evidence type="ECO:0000256" key="3">
    <source>
        <dbReference type="ARBA" id="ARBA00022481"/>
    </source>
</evidence>
<reference evidence="17" key="1">
    <citation type="submission" date="2016-10" db="EMBL/GenBank/DDBJ databases">
        <authorList>
            <person name="Varghese N."/>
            <person name="Submissions S."/>
        </authorList>
    </citation>
    <scope>NUCLEOTIDE SEQUENCE [LARGE SCALE GENOMIC DNA]</scope>
    <source>
        <strain evidence="17">BL47</strain>
    </source>
</reference>
<evidence type="ECO:0000256" key="7">
    <source>
        <dbReference type="ARBA" id="ARBA00022989"/>
    </source>
</evidence>
<dbReference type="Gene3D" id="1.10.287.950">
    <property type="entry name" value="Methyl-accepting chemotaxis protein"/>
    <property type="match status" value="1"/>
</dbReference>
<dbReference type="CDD" id="cd06225">
    <property type="entry name" value="HAMP"/>
    <property type="match status" value="1"/>
</dbReference>
<evidence type="ECO:0000256" key="6">
    <source>
        <dbReference type="ARBA" id="ARBA00022692"/>
    </source>
</evidence>
<dbReference type="Gene3D" id="1.10.8.500">
    <property type="entry name" value="HAMP domain in histidine kinase"/>
    <property type="match status" value="1"/>
</dbReference>
<feature type="region of interest" description="Disordered" evidence="12">
    <location>
        <begin position="307"/>
        <end position="332"/>
    </location>
</feature>
<keyword evidence="8 13" id="KW-0472">Membrane</keyword>
<evidence type="ECO:0000259" key="14">
    <source>
        <dbReference type="PROSITE" id="PS50111"/>
    </source>
</evidence>
<feature type="domain" description="HAMP" evidence="15">
    <location>
        <begin position="206"/>
        <end position="259"/>
    </location>
</feature>
<dbReference type="Pfam" id="PF02203">
    <property type="entry name" value="TarH"/>
    <property type="match status" value="1"/>
</dbReference>
<dbReference type="OrthoDB" id="3378718at2"/>
<evidence type="ECO:0000256" key="13">
    <source>
        <dbReference type="SAM" id="Phobius"/>
    </source>
</evidence>
<dbReference type="GO" id="GO:0006935">
    <property type="term" value="P:chemotaxis"/>
    <property type="evidence" value="ECO:0007669"/>
    <property type="project" value="UniProtKB-KW"/>
</dbReference>
<dbReference type="InterPro" id="IPR003122">
    <property type="entry name" value="Tar_rcpt_lig-bd"/>
</dbReference>
<feature type="compositionally biased region" description="Low complexity" evidence="12">
    <location>
        <begin position="316"/>
        <end position="332"/>
    </location>
</feature>
<name>A0A1G9UDV5_9HYPH</name>
<dbReference type="GO" id="GO:0005886">
    <property type="term" value="C:plasma membrane"/>
    <property type="evidence" value="ECO:0007669"/>
    <property type="project" value="UniProtKB-SubCell"/>
</dbReference>
<evidence type="ECO:0000256" key="1">
    <source>
        <dbReference type="ARBA" id="ARBA00004429"/>
    </source>
</evidence>
<dbReference type="AlphaFoldDB" id="A0A1G9UDV5"/>
<evidence type="ECO:0000256" key="10">
    <source>
        <dbReference type="ARBA" id="ARBA00029447"/>
    </source>
</evidence>
<dbReference type="PRINTS" id="PR00260">
    <property type="entry name" value="CHEMTRNSDUCR"/>
</dbReference>
<evidence type="ECO:0000313" key="16">
    <source>
        <dbReference type="EMBL" id="SDM57735.1"/>
    </source>
</evidence>
<evidence type="ECO:0000256" key="12">
    <source>
        <dbReference type="SAM" id="MobiDB-lite"/>
    </source>
</evidence>
<dbReference type="InterPro" id="IPR004090">
    <property type="entry name" value="Chemotax_Me-accpt_rcpt"/>
</dbReference>
<keyword evidence="7 13" id="KW-1133">Transmembrane helix</keyword>
<dbReference type="GO" id="GO:0004888">
    <property type="term" value="F:transmembrane signaling receptor activity"/>
    <property type="evidence" value="ECO:0007669"/>
    <property type="project" value="InterPro"/>
</dbReference>
<protein>
    <submittedName>
        <fullName evidence="16">Methyl-accepting chemotaxis sensory transducer with TarH sensor</fullName>
    </submittedName>
</protein>
<comment type="subcellular location">
    <subcellularLocation>
        <location evidence="1">Cell inner membrane</location>
        <topology evidence="1">Multi-pass membrane protein</topology>
    </subcellularLocation>
</comment>
<keyword evidence="4" id="KW-0145">Chemotaxis</keyword>
<dbReference type="Pfam" id="PF00015">
    <property type="entry name" value="MCPsignal"/>
    <property type="match status" value="1"/>
</dbReference>
<evidence type="ECO:0000256" key="11">
    <source>
        <dbReference type="PROSITE-ProRule" id="PRU00284"/>
    </source>
</evidence>
<keyword evidence="9 11" id="KW-0807">Transducer</keyword>
<sequence>MKISIKARLIALLALLGTLLLGSALLGNYALRSTSRSLATIVADRVVPLSQFSALRDTYDAILVVVRTIDMPTADTADLAATAERQLARGQQVWSDYLATYLTPEEEQLIAAVKPQLERNANIVHDLSSALKAQNTAAIATAKAALLQAMAPTMAGVSKLTDLQVREANAEFGRAESLTEILKTLLLAALIGAVAAVAYGVWVILVRVTRPIEQTTATMERVAAGDLDTQVVGAERSDEIGAMAKALEVFREALLAKHSADEASARDLTEKARRVEVLDKATQAFRSQVGRMTQTLMSAADEMQATARSMSGNADQTAAQSATVSSAAEQTSSNVQTVAAASEELSASIGEINSQIMRSAEMAERAAASANETNALVLGLAEGAERIGAVIGLISGIAAQTNLLALNATIEAARAGEAGRGFAVVAAEVKELAGQTAKATETISGQVNAIQGETARAVDAIQAIAATVLDLRTIAVGVAAAMEEQGTVTQEIVRSASEAAGGTQAVTVNIGAVTHAAAETGIAANQVLNAATELSRQSDGLSSAVAEYLATVQAA</sequence>
<dbReference type="GO" id="GO:0007165">
    <property type="term" value="P:signal transduction"/>
    <property type="evidence" value="ECO:0007669"/>
    <property type="project" value="UniProtKB-KW"/>
</dbReference>
<keyword evidence="17" id="KW-1185">Reference proteome</keyword>
<dbReference type="PROSITE" id="PS50111">
    <property type="entry name" value="CHEMOTAXIS_TRANSDUC_2"/>
    <property type="match status" value="1"/>
</dbReference>
<evidence type="ECO:0000256" key="2">
    <source>
        <dbReference type="ARBA" id="ARBA00022475"/>
    </source>
</evidence>
<keyword evidence="5" id="KW-0997">Cell inner membrane</keyword>
<evidence type="ECO:0000256" key="9">
    <source>
        <dbReference type="ARBA" id="ARBA00023224"/>
    </source>
</evidence>
<dbReference type="SUPFAM" id="SSF47170">
    <property type="entry name" value="Aspartate receptor, ligand-binding domain"/>
    <property type="match status" value="1"/>
</dbReference>
<dbReference type="Pfam" id="PF00672">
    <property type="entry name" value="HAMP"/>
    <property type="match status" value="1"/>
</dbReference>
<evidence type="ECO:0000256" key="4">
    <source>
        <dbReference type="ARBA" id="ARBA00022500"/>
    </source>
</evidence>
<keyword evidence="3" id="KW-0488">Methylation</keyword>
<dbReference type="EMBL" id="FNHS01000002">
    <property type="protein sequence ID" value="SDM57735.1"/>
    <property type="molecule type" value="Genomic_DNA"/>
</dbReference>
<feature type="domain" description="Methyl-accepting transducer" evidence="14">
    <location>
        <begin position="299"/>
        <end position="535"/>
    </location>
</feature>
<evidence type="ECO:0000256" key="5">
    <source>
        <dbReference type="ARBA" id="ARBA00022519"/>
    </source>
</evidence>
<dbReference type="InterPro" id="IPR004089">
    <property type="entry name" value="MCPsignal_dom"/>
</dbReference>
<evidence type="ECO:0000256" key="8">
    <source>
        <dbReference type="ARBA" id="ARBA00023136"/>
    </source>
</evidence>
<evidence type="ECO:0000313" key="17">
    <source>
        <dbReference type="Proteomes" id="UP000198704"/>
    </source>
</evidence>
<dbReference type="PROSITE" id="PS50885">
    <property type="entry name" value="HAMP"/>
    <property type="match status" value="1"/>
</dbReference>
<dbReference type="InterPro" id="IPR003660">
    <property type="entry name" value="HAMP_dom"/>
</dbReference>
<dbReference type="STRING" id="582672.SAMN05216360_102489"/>
<organism evidence="16 17">
    <name type="scientific">Methylobacterium phyllostachyos</name>
    <dbReference type="NCBI Taxonomy" id="582672"/>
    <lineage>
        <taxon>Bacteria</taxon>
        <taxon>Pseudomonadati</taxon>
        <taxon>Pseudomonadota</taxon>
        <taxon>Alphaproteobacteria</taxon>
        <taxon>Hyphomicrobiales</taxon>
        <taxon>Methylobacteriaceae</taxon>
        <taxon>Methylobacterium</taxon>
    </lineage>
</organism>
<evidence type="ECO:0000259" key="15">
    <source>
        <dbReference type="PROSITE" id="PS50885"/>
    </source>
</evidence>
<gene>
    <name evidence="16" type="ORF">SAMN05216360_102489</name>
</gene>
<dbReference type="InterPro" id="IPR035440">
    <property type="entry name" value="4HB_MCP_dom_sf"/>
</dbReference>